<evidence type="ECO:0000256" key="1">
    <source>
        <dbReference type="ARBA" id="ARBA00022771"/>
    </source>
</evidence>
<proteinExistence type="predicted"/>
<feature type="compositionally biased region" description="Polar residues" evidence="4">
    <location>
        <begin position="202"/>
        <end position="212"/>
    </location>
</feature>
<evidence type="ECO:0000259" key="5">
    <source>
        <dbReference type="PROSITE" id="PS50119"/>
    </source>
</evidence>
<feature type="region of interest" description="Disordered" evidence="4">
    <location>
        <begin position="893"/>
        <end position="953"/>
    </location>
</feature>
<reference evidence="6" key="2">
    <citation type="submission" date="2025-09" db="UniProtKB">
        <authorList>
            <consortium name="Ensembl"/>
        </authorList>
    </citation>
    <scope>IDENTIFICATION</scope>
</reference>
<feature type="compositionally biased region" description="Polar residues" evidence="4">
    <location>
        <begin position="895"/>
        <end position="905"/>
    </location>
</feature>
<dbReference type="InterPro" id="IPR000315">
    <property type="entry name" value="Znf_B-box"/>
</dbReference>
<feature type="domain" description="B box-type" evidence="5">
    <location>
        <begin position="135"/>
        <end position="181"/>
    </location>
</feature>
<keyword evidence="2" id="KW-0862">Zinc</keyword>
<feature type="region of interest" description="Disordered" evidence="4">
    <location>
        <begin position="473"/>
        <end position="643"/>
    </location>
</feature>
<keyword evidence="7" id="KW-1185">Reference proteome</keyword>
<sequence>MNLNDFMVLPNNTAKSVKLNVRNLQELQMETVTLAQDSIKMEEKLQQLKESMSKEKAERGHSGGFKWKSGHSGSLNSNALTNSAKKNKENRLQKLSTGKVKIRVLKNEPLTAPVQPQPPPLAPTTGLRTTRKNRLRGTVCGQCEVKTAGIMCAECTENYCVGCFVRFHQKGALQLHRMIPIQTDLQTHVSTQDVVSCFQKQMNNSSSSSTPKMLNPGPNPKPMHSANTRPGDQSPEKGPEAATKPKQMHSDPSQVLVVNHGKEKKVETEEEPENEDRSEFLTSLLRGEYSEEESARSFQEALRQWRGEKSDGAEEPLWIPVQPVSVSAIATQADLPPDRGAEGRGAGGGEGRVTVKVEFTETSLTYMDRLLLKKHRRTPVETYHTSLASDTDLKSVSNTNTEEETACNLTAQEEDFRHYYASLFAVPVTRGRTEPRVSPPESCLVIEGLDEMDRDINGVFVALQKTGNRTAPSVQLVSSNGRTLVPQTNLTSGGSSRVTSPRPAQPPKQFTAAAQPKATQKLYPSKSLTSQAAHSLKSLPSKIKPSACPTAETPRTSKTSIRTQVSKSQKQDFTPTVHKPKAEHGSLQLLSSGSLPHSQIEIPKSSKSPPSFTPDVSVQPNLSPQLSQSPPSNLESPKQSQHSLHVPEFLLSDNQSQCHLSPVSCQPNPQPKSLEPSPSVKSISSLFSESSLDTNYRCKSTSACGDFPDSVSSTPISVDHKSVLSHQDTQCVLSLPSHFLNVTQNPPLAVKMEEEEELSVNSGDEMSSDSLGLARHEGDSSEEEAQMHECLTRYSEIQRSPAMSHLGDPFAPEDAGQGNSWQSDEPEQPPEPSMMIHSQSPGSGSEQLCGRDGFTPLDLDLNSGPEVNEPSSSLSAYGEEHLVFRMMKDKHMQPTGIQNHSTTPTRRGEVSANETGTSGAESVRNNKKRRRPHRETGRVSSYYPETYSTYTET</sequence>
<evidence type="ECO:0000256" key="3">
    <source>
        <dbReference type="PROSITE-ProRule" id="PRU00024"/>
    </source>
</evidence>
<dbReference type="Proteomes" id="UP000261600">
    <property type="component" value="Unplaced"/>
</dbReference>
<evidence type="ECO:0000256" key="4">
    <source>
        <dbReference type="SAM" id="MobiDB-lite"/>
    </source>
</evidence>
<evidence type="ECO:0000256" key="2">
    <source>
        <dbReference type="ARBA" id="ARBA00022833"/>
    </source>
</evidence>
<feature type="compositionally biased region" description="Polar residues" evidence="4">
    <location>
        <begin position="553"/>
        <end position="574"/>
    </location>
</feature>
<dbReference type="GO" id="GO:0008270">
    <property type="term" value="F:zinc ion binding"/>
    <property type="evidence" value="ECO:0007669"/>
    <property type="project" value="UniProtKB-KW"/>
</dbReference>
<evidence type="ECO:0000313" key="7">
    <source>
        <dbReference type="Proteomes" id="UP000261600"/>
    </source>
</evidence>
<feature type="compositionally biased region" description="Low complexity" evidence="4">
    <location>
        <begin position="940"/>
        <end position="953"/>
    </location>
</feature>
<dbReference type="AlphaFoldDB" id="A0A3Q3QH04"/>
<feature type="compositionally biased region" description="Polar residues" evidence="4">
    <location>
        <begin position="473"/>
        <end position="499"/>
    </location>
</feature>
<feature type="compositionally biased region" description="Polar residues" evidence="4">
    <location>
        <begin position="836"/>
        <end position="846"/>
    </location>
</feature>
<dbReference type="Pfam" id="PF22586">
    <property type="entry name" value="ANCHR-like_BBOX"/>
    <property type="match status" value="1"/>
</dbReference>
<dbReference type="PANTHER" id="PTHR28634">
    <property type="entry name" value="ZINC FINGER B-BOX DOMAIN-CONTAINING PROTEIN 1"/>
    <property type="match status" value="1"/>
</dbReference>
<feature type="region of interest" description="Disordered" evidence="4">
    <location>
        <begin position="660"/>
        <end position="681"/>
    </location>
</feature>
<reference evidence="6" key="1">
    <citation type="submission" date="2025-08" db="UniProtKB">
        <authorList>
            <consortium name="Ensembl"/>
        </authorList>
    </citation>
    <scope>IDENTIFICATION</scope>
</reference>
<dbReference type="Ensembl" id="ENSMALT00000012723.1">
    <property type="protein sequence ID" value="ENSMALP00000012456.1"/>
    <property type="gene ID" value="ENSMALG00000008829.1"/>
</dbReference>
<dbReference type="PROSITE" id="PS50119">
    <property type="entry name" value="ZF_BBOX"/>
    <property type="match status" value="1"/>
</dbReference>
<evidence type="ECO:0000313" key="6">
    <source>
        <dbReference type="Ensembl" id="ENSMALP00000012456.1"/>
    </source>
</evidence>
<feature type="compositionally biased region" description="Low complexity" evidence="4">
    <location>
        <begin position="535"/>
        <end position="546"/>
    </location>
</feature>
<keyword evidence="1 3" id="KW-0479">Metal-binding</keyword>
<organism evidence="6 7">
    <name type="scientific">Monopterus albus</name>
    <name type="common">Swamp eel</name>
    <dbReference type="NCBI Taxonomy" id="43700"/>
    <lineage>
        <taxon>Eukaryota</taxon>
        <taxon>Metazoa</taxon>
        <taxon>Chordata</taxon>
        <taxon>Craniata</taxon>
        <taxon>Vertebrata</taxon>
        <taxon>Euteleostomi</taxon>
        <taxon>Actinopterygii</taxon>
        <taxon>Neopterygii</taxon>
        <taxon>Teleostei</taxon>
        <taxon>Neoteleostei</taxon>
        <taxon>Acanthomorphata</taxon>
        <taxon>Anabantaria</taxon>
        <taxon>Synbranchiformes</taxon>
        <taxon>Synbranchidae</taxon>
        <taxon>Monopterus</taxon>
    </lineage>
</organism>
<keyword evidence="1 3" id="KW-0863">Zinc-finger</keyword>
<feature type="region of interest" description="Disordered" evidence="4">
    <location>
        <begin position="802"/>
        <end position="875"/>
    </location>
</feature>
<dbReference type="PANTHER" id="PTHR28634:SF1">
    <property type="entry name" value="ZINC FINGER B-BOX DOMAIN-CONTAINING PROTEIN 1"/>
    <property type="match status" value="1"/>
</dbReference>
<feature type="compositionally biased region" description="Basic and acidic residues" evidence="4">
    <location>
        <begin position="774"/>
        <end position="786"/>
    </location>
</feature>
<feature type="region of interest" description="Disordered" evidence="4">
    <location>
        <begin position="760"/>
        <end position="786"/>
    </location>
</feature>
<protein>
    <recommendedName>
        <fullName evidence="5">B box-type domain-containing protein</fullName>
    </recommendedName>
</protein>
<feature type="compositionally biased region" description="Polar residues" evidence="4">
    <location>
        <begin position="760"/>
        <end position="770"/>
    </location>
</feature>
<feature type="compositionally biased region" description="Low complexity" evidence="4">
    <location>
        <begin position="585"/>
        <end position="610"/>
    </location>
</feature>
<dbReference type="CDD" id="cd19818">
    <property type="entry name" value="Bbox1_ZBBX"/>
    <property type="match status" value="1"/>
</dbReference>
<accession>A0A3Q3QH04</accession>
<name>A0A3Q3QH04_MONAL</name>
<feature type="compositionally biased region" description="Basic and acidic residues" evidence="4">
    <location>
        <begin position="47"/>
        <end position="61"/>
    </location>
</feature>
<feature type="compositionally biased region" description="Low complexity" evidence="4">
    <location>
        <begin position="619"/>
        <end position="637"/>
    </location>
</feature>
<feature type="region of interest" description="Disordered" evidence="4">
    <location>
        <begin position="202"/>
        <end position="279"/>
    </location>
</feature>
<feature type="region of interest" description="Disordered" evidence="4">
    <location>
        <begin position="47"/>
        <end position="93"/>
    </location>
</feature>
<feature type="compositionally biased region" description="Polar residues" evidence="4">
    <location>
        <begin position="71"/>
        <end position="84"/>
    </location>
</feature>
<dbReference type="InterPro" id="IPR037688">
    <property type="entry name" value="ZBBX"/>
</dbReference>